<feature type="non-terminal residue" evidence="1">
    <location>
        <position position="1"/>
    </location>
</feature>
<proteinExistence type="predicted"/>
<organism evidence="1 2">
    <name type="scientific">Boletus edulis BED1</name>
    <dbReference type="NCBI Taxonomy" id="1328754"/>
    <lineage>
        <taxon>Eukaryota</taxon>
        <taxon>Fungi</taxon>
        <taxon>Dikarya</taxon>
        <taxon>Basidiomycota</taxon>
        <taxon>Agaricomycotina</taxon>
        <taxon>Agaricomycetes</taxon>
        <taxon>Agaricomycetidae</taxon>
        <taxon>Boletales</taxon>
        <taxon>Boletineae</taxon>
        <taxon>Boletaceae</taxon>
        <taxon>Boletoideae</taxon>
        <taxon>Boletus</taxon>
    </lineage>
</organism>
<sequence>TVKWTRTQLFLSSSMRERRRVNIWNAFLKEKLKEANSGREKGDRFKLPLFIAKYKSELLDEYRKLSPVHKQTLIAKVQAARDSKVPPAHANPKAVNQAITATFANMDQEVRPLYIYLMPCSNSGTQWTALCAKTGMEGFFIAVRGTVEDHAEPKVFFTEKAEKFVRSVLDVEPRRLALRLESWVVSEIPATAKRQRPMNRIISDCRNIIQEGLNDILTEHGVTRNVKMNYTNYELHIVERYGMTLIG</sequence>
<dbReference type="Proteomes" id="UP001194468">
    <property type="component" value="Unassembled WGS sequence"/>
</dbReference>
<comment type="caution">
    <text evidence="1">The sequence shown here is derived from an EMBL/GenBank/DDBJ whole genome shotgun (WGS) entry which is preliminary data.</text>
</comment>
<evidence type="ECO:0000313" key="1">
    <source>
        <dbReference type="EMBL" id="KAF8438666.1"/>
    </source>
</evidence>
<protein>
    <submittedName>
        <fullName evidence="1">Uncharacterized protein</fullName>
    </submittedName>
</protein>
<dbReference type="EMBL" id="WHUW01000016">
    <property type="protein sequence ID" value="KAF8438666.1"/>
    <property type="molecule type" value="Genomic_DNA"/>
</dbReference>
<name>A0AAD4GE35_BOLED</name>
<feature type="non-terminal residue" evidence="1">
    <location>
        <position position="247"/>
    </location>
</feature>
<reference evidence="1" key="1">
    <citation type="submission" date="2019-10" db="EMBL/GenBank/DDBJ databases">
        <authorList>
            <consortium name="DOE Joint Genome Institute"/>
            <person name="Kuo A."/>
            <person name="Miyauchi S."/>
            <person name="Kiss E."/>
            <person name="Drula E."/>
            <person name="Kohler A."/>
            <person name="Sanchez-Garcia M."/>
            <person name="Andreopoulos B."/>
            <person name="Barry K.W."/>
            <person name="Bonito G."/>
            <person name="Buee M."/>
            <person name="Carver A."/>
            <person name="Chen C."/>
            <person name="Cichocki N."/>
            <person name="Clum A."/>
            <person name="Culley D."/>
            <person name="Crous P.W."/>
            <person name="Fauchery L."/>
            <person name="Girlanda M."/>
            <person name="Hayes R."/>
            <person name="Keri Z."/>
            <person name="LaButti K."/>
            <person name="Lipzen A."/>
            <person name="Lombard V."/>
            <person name="Magnuson J."/>
            <person name="Maillard F."/>
            <person name="Morin E."/>
            <person name="Murat C."/>
            <person name="Nolan M."/>
            <person name="Ohm R."/>
            <person name="Pangilinan J."/>
            <person name="Pereira M."/>
            <person name="Perotto S."/>
            <person name="Peter M."/>
            <person name="Riley R."/>
            <person name="Sitrit Y."/>
            <person name="Stielow B."/>
            <person name="Szollosi G."/>
            <person name="Zifcakova L."/>
            <person name="Stursova M."/>
            <person name="Spatafora J.W."/>
            <person name="Tedersoo L."/>
            <person name="Vaario L.-M."/>
            <person name="Yamada A."/>
            <person name="Yan M."/>
            <person name="Wang P."/>
            <person name="Xu J."/>
            <person name="Bruns T."/>
            <person name="Baldrian P."/>
            <person name="Vilgalys R."/>
            <person name="Henrissat B."/>
            <person name="Grigoriev I.V."/>
            <person name="Hibbett D."/>
            <person name="Nagy L.G."/>
            <person name="Martin F.M."/>
        </authorList>
    </citation>
    <scope>NUCLEOTIDE SEQUENCE</scope>
    <source>
        <strain evidence="1">BED1</strain>
    </source>
</reference>
<evidence type="ECO:0000313" key="2">
    <source>
        <dbReference type="Proteomes" id="UP001194468"/>
    </source>
</evidence>
<dbReference type="AlphaFoldDB" id="A0AAD4GE35"/>
<keyword evidence="2" id="KW-1185">Reference proteome</keyword>
<reference evidence="1" key="2">
    <citation type="journal article" date="2020" name="Nat. Commun.">
        <title>Large-scale genome sequencing of mycorrhizal fungi provides insights into the early evolution of symbiotic traits.</title>
        <authorList>
            <person name="Miyauchi S."/>
            <person name="Kiss E."/>
            <person name="Kuo A."/>
            <person name="Drula E."/>
            <person name="Kohler A."/>
            <person name="Sanchez-Garcia M."/>
            <person name="Morin E."/>
            <person name="Andreopoulos B."/>
            <person name="Barry K.W."/>
            <person name="Bonito G."/>
            <person name="Buee M."/>
            <person name="Carver A."/>
            <person name="Chen C."/>
            <person name="Cichocki N."/>
            <person name="Clum A."/>
            <person name="Culley D."/>
            <person name="Crous P.W."/>
            <person name="Fauchery L."/>
            <person name="Girlanda M."/>
            <person name="Hayes R.D."/>
            <person name="Keri Z."/>
            <person name="LaButti K."/>
            <person name="Lipzen A."/>
            <person name="Lombard V."/>
            <person name="Magnuson J."/>
            <person name="Maillard F."/>
            <person name="Murat C."/>
            <person name="Nolan M."/>
            <person name="Ohm R.A."/>
            <person name="Pangilinan J."/>
            <person name="Pereira M.F."/>
            <person name="Perotto S."/>
            <person name="Peter M."/>
            <person name="Pfister S."/>
            <person name="Riley R."/>
            <person name="Sitrit Y."/>
            <person name="Stielow J.B."/>
            <person name="Szollosi G."/>
            <person name="Zifcakova L."/>
            <person name="Stursova M."/>
            <person name="Spatafora J.W."/>
            <person name="Tedersoo L."/>
            <person name="Vaario L.M."/>
            <person name="Yamada A."/>
            <person name="Yan M."/>
            <person name="Wang P."/>
            <person name="Xu J."/>
            <person name="Bruns T."/>
            <person name="Baldrian P."/>
            <person name="Vilgalys R."/>
            <person name="Dunand C."/>
            <person name="Henrissat B."/>
            <person name="Grigoriev I.V."/>
            <person name="Hibbett D."/>
            <person name="Nagy L.G."/>
            <person name="Martin F.M."/>
        </authorList>
    </citation>
    <scope>NUCLEOTIDE SEQUENCE</scope>
    <source>
        <strain evidence="1">BED1</strain>
    </source>
</reference>
<accession>A0AAD4GE35</accession>
<gene>
    <name evidence="1" type="ORF">L210DRAFT_3342067</name>
</gene>